<feature type="region of interest" description="Disordered" evidence="1">
    <location>
        <begin position="1177"/>
        <end position="1250"/>
    </location>
</feature>
<feature type="compositionally biased region" description="Polar residues" evidence="1">
    <location>
        <begin position="1207"/>
        <end position="1225"/>
    </location>
</feature>
<gene>
    <name evidence="2" type="ORF">SEUCBS140593_009679</name>
</gene>
<sequence>MATTSSTSSIYATAYTSAYTNTHSYSGRLGYNHYRSSTNNSSHSSASFASFTSNGSASDRITQNIEQVLSTRPRCIRGPDGNLVNLPPNVMPRVTANSVNSQNCSAQAQEHQMQQTQAHTQQIQLDTPQQTHLTHSQPTQQVNDPSPALQYPWSEYNNPVLKPLLRFLPPAAIGILDREPREARSNDGTKAMIPSKDKACATSVFALKAAEATARRMERLSARRDAQLAPWKAEAAATTFAQRTLASYEATLHNPCLSSVAHSHTVLSSQKFLGLPWSLCGWRRLAPEAKAAYLNEYAKTIRKMYHELLGACHSDDTCTICTHCQTCQTCFVCACECAGCDAEQRSEEVRAHIQRNLHNYDDDDDDDNDDADGPQLYKGMKVAFSSPQDLPAPRPEMVQHRRHRLARRMPAPLHPSSSPSLSPLPSPEPSPMPDLPGSVLEQPLDTVPILYAVIEDAPWVATMMHYDTGRAWLEDHLVHRVEERRAECFDEELLYFPGFEYYRKVQRMGEERPRWLAFHTQRTSKFQQEMEEDRQRHEENMRYLQQRTVEEEGKSSENQEESQGYGQGDGQENRQEDGQEDVQQNGQEDGAEEDSGDGPGNNLGDGSGGEVSDKDSEEVTLVNVEDEEGEEEGEEENEEEDSGDNSDDNDGDSNANTPVVVVLVVSESGSEGSSEDSEKISLQTPVNLAVPEDILGSLLDGSSDSPLNSPQPPVIDHSTSNSGHGSYVCFCPFHNNPTFQGRCRILFCQCPHDPINAHLRREIVLSNAEQISPETPASVIDRERQQWIAEDARRTADEALSFFESEQFRLLVEKQNQEIADAIEAWPKLLNPQAFPVFVDKVDDAGDGEDAKNVDASNDEDSDNVANVGDGANTKPVENENVENDADVDNLNSFFHVEYGDIVENVNNDDSSIHVEHVENFDVNNADNDNSYGTQSRSDLARAKLMHQLIPRQHQAQQYREFWPEDAQDVLLDKYDNPATLRELARTSMPIGPLPHERVQWEVKCCPQAWPAMAHQAHEHIFASKWGLWWYYSPDFQSYAQQCAIEAAYRPPSSTELHNWADYDLLPMHLQEAYKSFLASQTHLRRSQPWQALPPEQRTVREFLRFQGLRLSTVRTRPPRRTLRNPVAVSSRSVPLNPGATAFFPFGDLLVAAPTVPDPVPTQTLVYGMCPLPPPAPEPGLAAITPVPQTPDLESEPEPVSEPEQARASTSPAGPATPENSNPENNVPDAREVSALLQNPQGLGGDAIHLEGQEDVEAMVRETYLVDYKDRNGLP</sequence>
<evidence type="ECO:0000313" key="2">
    <source>
        <dbReference type="EMBL" id="CAK7236618.1"/>
    </source>
</evidence>
<feature type="compositionally biased region" description="Low complexity" evidence="1">
    <location>
        <begin position="696"/>
        <end position="708"/>
    </location>
</feature>
<feature type="compositionally biased region" description="Polar residues" evidence="1">
    <location>
        <begin position="125"/>
        <end position="144"/>
    </location>
</feature>
<name>A0ABP0CX16_9PEZI</name>
<feature type="compositionally biased region" description="Pro residues" evidence="1">
    <location>
        <begin position="422"/>
        <end position="434"/>
    </location>
</feature>
<evidence type="ECO:0000256" key="1">
    <source>
        <dbReference type="SAM" id="MobiDB-lite"/>
    </source>
</evidence>
<dbReference type="PANTHER" id="PTHR18898">
    <property type="entry name" value="NUCLEOPROTEIN TPR-RELATED"/>
    <property type="match status" value="1"/>
</dbReference>
<feature type="compositionally biased region" description="Low complexity" evidence="1">
    <location>
        <begin position="106"/>
        <end position="124"/>
    </location>
</feature>
<dbReference type="EMBL" id="CAWUHD010000166">
    <property type="protein sequence ID" value="CAK7236618.1"/>
    <property type="molecule type" value="Genomic_DNA"/>
</dbReference>
<feature type="compositionally biased region" description="Acidic residues" evidence="1">
    <location>
        <begin position="361"/>
        <end position="372"/>
    </location>
</feature>
<accession>A0ABP0CX16</accession>
<feature type="region of interest" description="Disordered" evidence="1">
    <location>
        <begin position="547"/>
        <end position="655"/>
    </location>
</feature>
<feature type="region of interest" description="Disordered" evidence="1">
    <location>
        <begin position="409"/>
        <end position="440"/>
    </location>
</feature>
<dbReference type="PANTHER" id="PTHR18898:SF2">
    <property type="entry name" value="NUCLEOPROTEIN TPR"/>
    <property type="match status" value="1"/>
</dbReference>
<comment type="caution">
    <text evidence="2">The sequence shown here is derived from an EMBL/GenBank/DDBJ whole genome shotgun (WGS) entry which is preliminary data.</text>
</comment>
<feature type="region of interest" description="Disordered" evidence="1">
    <location>
        <begin position="357"/>
        <end position="376"/>
    </location>
</feature>
<dbReference type="Proteomes" id="UP001642482">
    <property type="component" value="Unassembled WGS sequence"/>
</dbReference>
<reference evidence="2 3" key="1">
    <citation type="submission" date="2024-01" db="EMBL/GenBank/DDBJ databases">
        <authorList>
            <person name="Allen C."/>
            <person name="Tagirdzhanova G."/>
        </authorList>
    </citation>
    <scope>NUCLEOTIDE SEQUENCE [LARGE SCALE GENOMIC DNA]</scope>
</reference>
<feature type="compositionally biased region" description="Gly residues" evidence="1">
    <location>
        <begin position="597"/>
        <end position="609"/>
    </location>
</feature>
<proteinExistence type="predicted"/>
<feature type="compositionally biased region" description="Acidic residues" evidence="1">
    <location>
        <begin position="624"/>
        <end position="651"/>
    </location>
</feature>
<evidence type="ECO:0000313" key="3">
    <source>
        <dbReference type="Proteomes" id="UP001642482"/>
    </source>
</evidence>
<feature type="compositionally biased region" description="Basic and acidic residues" evidence="1">
    <location>
        <begin position="548"/>
        <end position="557"/>
    </location>
</feature>
<feature type="compositionally biased region" description="Low complexity" evidence="1">
    <location>
        <begin position="410"/>
        <end position="421"/>
    </location>
</feature>
<feature type="region of interest" description="Disordered" evidence="1">
    <location>
        <begin position="696"/>
        <end position="719"/>
    </location>
</feature>
<feature type="region of interest" description="Disordered" evidence="1">
    <location>
        <begin position="37"/>
        <end position="56"/>
    </location>
</feature>
<keyword evidence="3" id="KW-1185">Reference proteome</keyword>
<organism evidence="2 3">
    <name type="scientific">Sporothrix eucalyptigena</name>
    <dbReference type="NCBI Taxonomy" id="1812306"/>
    <lineage>
        <taxon>Eukaryota</taxon>
        <taxon>Fungi</taxon>
        <taxon>Dikarya</taxon>
        <taxon>Ascomycota</taxon>
        <taxon>Pezizomycotina</taxon>
        <taxon>Sordariomycetes</taxon>
        <taxon>Sordariomycetidae</taxon>
        <taxon>Ophiostomatales</taxon>
        <taxon>Ophiostomataceae</taxon>
        <taxon>Sporothrix</taxon>
    </lineage>
</organism>
<protein>
    <submittedName>
        <fullName evidence="2">Uncharacterized protein</fullName>
    </submittedName>
</protein>
<feature type="region of interest" description="Disordered" evidence="1">
    <location>
        <begin position="846"/>
        <end position="881"/>
    </location>
</feature>
<feature type="region of interest" description="Disordered" evidence="1">
    <location>
        <begin position="100"/>
        <end position="150"/>
    </location>
</feature>